<evidence type="ECO:0000256" key="1">
    <source>
        <dbReference type="ARBA" id="ARBA00023125"/>
    </source>
</evidence>
<evidence type="ECO:0000313" key="5">
    <source>
        <dbReference type="EMBL" id="GAP29687.1"/>
    </source>
</evidence>
<dbReference type="EMBL" id="BBYQ01000061">
    <property type="protein sequence ID" value="GAP29687.1"/>
    <property type="molecule type" value="Genomic_DNA"/>
</dbReference>
<dbReference type="AlphaFoldDB" id="A0ABC9YW53"/>
<protein>
    <submittedName>
        <fullName evidence="5">TetR family transcriptional regulator</fullName>
    </submittedName>
</protein>
<evidence type="ECO:0000256" key="2">
    <source>
        <dbReference type="PROSITE-ProRule" id="PRU00335"/>
    </source>
</evidence>
<dbReference type="Proteomes" id="UP000037179">
    <property type="component" value="Unassembled WGS sequence"/>
</dbReference>
<evidence type="ECO:0000313" key="7">
    <source>
        <dbReference type="Proteomes" id="UP000180166"/>
    </source>
</evidence>
<dbReference type="Gene3D" id="1.10.357.10">
    <property type="entry name" value="Tetracycline Repressor, domain 2"/>
    <property type="match status" value="1"/>
</dbReference>
<feature type="DNA-binding region" description="H-T-H motif" evidence="2">
    <location>
        <begin position="22"/>
        <end position="41"/>
    </location>
</feature>
<dbReference type="EMBL" id="CP017839">
    <property type="protein sequence ID" value="APA99717.1"/>
    <property type="molecule type" value="Genomic_DNA"/>
</dbReference>
<reference evidence="6" key="1">
    <citation type="submission" date="2015-07" db="EMBL/GenBank/DDBJ databases">
        <title>Nocardia seriolae U-1 whole genome shotgun sequence.</title>
        <authorList>
            <person name="Imajoh M."/>
            <person name="Fukumoto Y."/>
            <person name="Sukeda M."/>
            <person name="Yamane J."/>
            <person name="Yamasaki K."/>
            <person name="Shimizu M."/>
            <person name="Ohnishi K."/>
            <person name="Oshima S."/>
        </authorList>
    </citation>
    <scope>NUCLEOTIDE SEQUENCE [LARGE SCALE GENOMIC DNA]</scope>
    <source>
        <strain evidence="6">U-1</strain>
    </source>
</reference>
<dbReference type="GO" id="GO:0003677">
    <property type="term" value="F:DNA binding"/>
    <property type="evidence" value="ECO:0007669"/>
    <property type="project" value="UniProtKB-UniRule"/>
</dbReference>
<evidence type="ECO:0000259" key="3">
    <source>
        <dbReference type="PROSITE" id="PS50977"/>
    </source>
</evidence>
<evidence type="ECO:0000313" key="6">
    <source>
        <dbReference type="Proteomes" id="UP000037179"/>
    </source>
</evidence>
<gene>
    <name evidence="4" type="ORF">NS506_05671</name>
    <name evidence="5" type="ORF">NSK11_contig00061-0039</name>
</gene>
<dbReference type="SUPFAM" id="SSF46689">
    <property type="entry name" value="Homeodomain-like"/>
    <property type="match status" value="1"/>
</dbReference>
<dbReference type="GeneID" id="93375645"/>
<keyword evidence="1 2" id="KW-0238">DNA-binding</keyword>
<feature type="domain" description="HTH tetR-type" evidence="3">
    <location>
        <begin position="1"/>
        <end position="59"/>
    </location>
</feature>
<name>A0ABC9YW53_9NOCA</name>
<dbReference type="InterPro" id="IPR001647">
    <property type="entry name" value="HTH_TetR"/>
</dbReference>
<dbReference type="PROSITE" id="PS50977">
    <property type="entry name" value="HTH_TETR_2"/>
    <property type="match status" value="1"/>
</dbReference>
<proteinExistence type="predicted"/>
<dbReference type="Proteomes" id="UP000180166">
    <property type="component" value="Chromosome"/>
</dbReference>
<dbReference type="RefSeq" id="WP_033088400.1">
    <property type="nucleotide sequence ID" value="NZ_AP017900.1"/>
</dbReference>
<keyword evidence="6" id="KW-1185">Reference proteome</keyword>
<accession>A0ABC9YW53</accession>
<dbReference type="InterPro" id="IPR009057">
    <property type="entry name" value="Homeodomain-like_sf"/>
</dbReference>
<dbReference type="KEGG" id="nsr:NS506_05671"/>
<organism evidence="5 6">
    <name type="scientific">Nocardia seriolae</name>
    <dbReference type="NCBI Taxonomy" id="37332"/>
    <lineage>
        <taxon>Bacteria</taxon>
        <taxon>Bacillati</taxon>
        <taxon>Actinomycetota</taxon>
        <taxon>Actinomycetes</taxon>
        <taxon>Mycobacteriales</taxon>
        <taxon>Nocardiaceae</taxon>
        <taxon>Nocardia</taxon>
    </lineage>
</organism>
<evidence type="ECO:0000313" key="4">
    <source>
        <dbReference type="EMBL" id="APA99717.1"/>
    </source>
</evidence>
<reference evidence="5 6" key="2">
    <citation type="journal article" date="2016" name="Genome Announc.">
        <title>Draft Genome Sequence of Erythromycin- and Oxytetracycline-Sensitive Nocardia seriolae Strain U-1 (NBRC 110359).</title>
        <authorList>
            <person name="Imajoh M."/>
            <person name="Sukeda M."/>
            <person name="Shimizu M."/>
            <person name="Yamane J."/>
            <person name="Ohnishi K."/>
            <person name="Oshima S."/>
        </authorList>
    </citation>
    <scope>NUCLEOTIDE SEQUENCE [LARGE SCALE GENOMIC DNA]</scope>
    <source>
        <strain evidence="5 6">U-1</strain>
    </source>
</reference>
<reference evidence="4 7" key="3">
    <citation type="submission" date="2016-10" db="EMBL/GenBank/DDBJ databases">
        <title>Genome sequence of Nocardia seriolae strain EM150506, isolated from Anguila japonica.</title>
        <authorList>
            <person name="Han H.-J."/>
        </authorList>
    </citation>
    <scope>NUCLEOTIDE SEQUENCE [LARGE SCALE GENOMIC DNA]</scope>
    <source>
        <strain evidence="4 7">EM150506</strain>
    </source>
</reference>
<sequence length="202" mass="22431">MRTREALLEAAITLAKDGRSPSIPEVAEAARVSPATAYRYFPNPQSLWAEIATREESLRRDFVGILDGLTGDAEHRIDTVIRSAAAMQFADQLLWRTVLRSILDRWIAQADLPESDRVPNRGTTRLRMARTALEPLSDRLSPAELERLIQSVTLVFGIEALVSTQDVLALTPEEATELMSWSARALIHAALAEAEATQQDRN</sequence>